<dbReference type="Proteomes" id="UP000182661">
    <property type="component" value="Unassembled WGS sequence"/>
</dbReference>
<dbReference type="InterPro" id="IPR000182">
    <property type="entry name" value="GNAT_dom"/>
</dbReference>
<dbReference type="AlphaFoldDB" id="A0A657LQF1"/>
<accession>A0A657LQF1</accession>
<proteinExistence type="predicted"/>
<dbReference type="GO" id="GO:0016747">
    <property type="term" value="F:acyltransferase activity, transferring groups other than amino-acyl groups"/>
    <property type="evidence" value="ECO:0007669"/>
    <property type="project" value="InterPro"/>
</dbReference>
<gene>
    <name evidence="2" type="ORF">AX760_03980</name>
</gene>
<evidence type="ECO:0000259" key="1">
    <source>
        <dbReference type="PROSITE" id="PS51186"/>
    </source>
</evidence>
<keyword evidence="2" id="KW-0808">Transferase</keyword>
<dbReference type="SUPFAM" id="SSF55729">
    <property type="entry name" value="Acyl-CoA N-acyltransferases (Nat)"/>
    <property type="match status" value="1"/>
</dbReference>
<reference evidence="2 3" key="1">
    <citation type="submission" date="2016-02" db="EMBL/GenBank/DDBJ databases">
        <title>Genome sequencing of a beta-galactosidase producing bacteria Rhizobium sp. 59.</title>
        <authorList>
            <person name="Wang D."/>
            <person name="Kot W."/>
            <person name="Qin Y."/>
            <person name="Hansen L."/>
            <person name="Naqvi K."/>
            <person name="Rensing C."/>
        </authorList>
    </citation>
    <scope>NUCLEOTIDE SEQUENCE [LARGE SCALE GENOMIC DNA]</scope>
    <source>
        <strain evidence="2 3">59</strain>
    </source>
</reference>
<evidence type="ECO:0000313" key="3">
    <source>
        <dbReference type="Proteomes" id="UP000182661"/>
    </source>
</evidence>
<keyword evidence="3" id="KW-1185">Reference proteome</keyword>
<dbReference type="PANTHER" id="PTHR43415:SF3">
    <property type="entry name" value="GNAT-FAMILY ACETYLTRANSFERASE"/>
    <property type="match status" value="1"/>
</dbReference>
<dbReference type="InterPro" id="IPR016181">
    <property type="entry name" value="Acyl_CoA_acyltransferase"/>
</dbReference>
<evidence type="ECO:0000313" key="2">
    <source>
        <dbReference type="EMBL" id="OJF95133.1"/>
    </source>
</evidence>
<feature type="domain" description="N-acetyltransferase" evidence="1">
    <location>
        <begin position="25"/>
        <end position="188"/>
    </location>
</feature>
<dbReference type="Pfam" id="PF13302">
    <property type="entry name" value="Acetyltransf_3"/>
    <property type="match status" value="1"/>
</dbReference>
<dbReference type="PANTHER" id="PTHR43415">
    <property type="entry name" value="SPERMIDINE N(1)-ACETYLTRANSFERASE"/>
    <property type="match status" value="1"/>
</dbReference>
<dbReference type="Gene3D" id="3.40.630.30">
    <property type="match status" value="1"/>
</dbReference>
<comment type="caution">
    <text evidence="2">The sequence shown here is derived from an EMBL/GenBank/DDBJ whole genome shotgun (WGS) entry which is preliminary data.</text>
</comment>
<dbReference type="PROSITE" id="PS51186">
    <property type="entry name" value="GNAT"/>
    <property type="match status" value="1"/>
</dbReference>
<organism evidence="2 3">
    <name type="scientific">Pararhizobium antarcticum</name>
    <dbReference type="NCBI Taxonomy" id="1798805"/>
    <lineage>
        <taxon>Bacteria</taxon>
        <taxon>Pseudomonadati</taxon>
        <taxon>Pseudomonadota</taxon>
        <taxon>Alphaproteobacteria</taxon>
        <taxon>Hyphomicrobiales</taxon>
        <taxon>Rhizobiaceae</taxon>
        <taxon>Rhizobium/Agrobacterium group</taxon>
        <taxon>Pararhizobium</taxon>
    </lineage>
</organism>
<sequence length="194" mass="21865">MVFHQGTAVPQVASHTTAAIRGQNVVLRTAGPDDMEARFILGNDPEIFQMFGVSRNDVKPMSRERAGGWVQSIIENQYAWIVEIDGALVGEIRLNNVDRTDRRASMAIGIYDAKVLSKGFGSEAIRLLLHYAFTELNLHRIGIRVLAFNHRAIRAYEKCGFIFEGREREAAFVNGEWHDDLMMGIIGREFLSQN</sequence>
<name>A0A657LQF1_9HYPH</name>
<protein>
    <submittedName>
        <fullName evidence="2">GCN5 family acetyltransferase</fullName>
    </submittedName>
</protein>
<dbReference type="EMBL" id="LSRP01000096">
    <property type="protein sequence ID" value="OJF95133.1"/>
    <property type="molecule type" value="Genomic_DNA"/>
</dbReference>